<dbReference type="OrthoDB" id="270293at2759"/>
<reference evidence="15 16" key="1">
    <citation type="journal article" date="2018" name="Nat. Ecol. Evol.">
        <title>Shark genomes provide insights into elasmobranch evolution and the origin of vertebrates.</title>
        <authorList>
            <person name="Hara Y"/>
            <person name="Yamaguchi K"/>
            <person name="Onimaru K"/>
            <person name="Kadota M"/>
            <person name="Koyanagi M"/>
            <person name="Keeley SD"/>
            <person name="Tatsumi K"/>
            <person name="Tanaka K"/>
            <person name="Motone F"/>
            <person name="Kageyama Y"/>
            <person name="Nozu R"/>
            <person name="Adachi N"/>
            <person name="Nishimura O"/>
            <person name="Nakagawa R"/>
            <person name="Tanegashima C"/>
            <person name="Kiyatake I"/>
            <person name="Matsumoto R"/>
            <person name="Murakumo K"/>
            <person name="Nishida K"/>
            <person name="Terakita A"/>
            <person name="Kuratani S"/>
            <person name="Sato K"/>
            <person name="Hyodo S Kuraku.S."/>
        </authorList>
    </citation>
    <scope>NUCLEOTIDE SEQUENCE [LARGE SCALE GENOMIC DNA]</scope>
</reference>
<dbReference type="EMBL" id="BEZZ01000684">
    <property type="protein sequence ID" value="GCC35300.1"/>
    <property type="molecule type" value="Genomic_DNA"/>
</dbReference>
<dbReference type="Pfam" id="PF08114">
    <property type="entry name" value="PMP1_2"/>
    <property type="match status" value="1"/>
</dbReference>
<keyword evidence="6 12" id="KW-1133">Transmembrane helix</keyword>
<keyword evidence="10" id="KW-0325">Glycoprotein</keyword>
<dbReference type="Proteomes" id="UP000287033">
    <property type="component" value="Unassembled WGS sequence"/>
</dbReference>
<dbReference type="PROSITE" id="PS51328">
    <property type="entry name" value="L_LECTIN_LIKE"/>
    <property type="match status" value="1"/>
</dbReference>
<name>A0A401SY35_CHIPU</name>
<dbReference type="InterPro" id="IPR013320">
    <property type="entry name" value="ConA-like_dom_sf"/>
</dbReference>
<dbReference type="SUPFAM" id="SSF49899">
    <property type="entry name" value="Concanavalin A-like lectins/glucanases"/>
    <property type="match status" value="1"/>
</dbReference>
<comment type="subcellular location">
    <subcellularLocation>
        <location evidence="11">Endomembrane system</location>
        <topology evidence="11">Single-pass type I membrane protein</topology>
    </subcellularLocation>
    <subcellularLocation>
        <location evidence="1">Golgi apparatus membrane</location>
        <topology evidence="1">Single-pass membrane protein</topology>
    </subcellularLocation>
</comment>
<dbReference type="GO" id="GO:0030234">
    <property type="term" value="F:enzyme regulator activity"/>
    <property type="evidence" value="ECO:0007669"/>
    <property type="project" value="InterPro"/>
</dbReference>
<keyword evidence="2 12" id="KW-0812">Transmembrane</keyword>
<evidence type="ECO:0000313" key="16">
    <source>
        <dbReference type="Proteomes" id="UP000287033"/>
    </source>
</evidence>
<sequence length="327" mass="37031">MALPWLLLCCLLAAVLSPGQADSGTEEYLKREHSLVKPYQGVGATGSNTHWDLQGNTMVTSHFIRLTPDLQSKQGAIWNRVACLMQDWEVQVHFKVHGQGKKNLNGDGFAIWYTKDRMQPGTVFGSKDLFSGLGIFMDTYPNEEKQQERIFPYISAMVNNGSLSYDHSRDGRPITIGGCTALVRNLNHDTFVVIRYLKRRLTVMINIEGKNEWKDCIDIPGVKLPLGYYFGISSATGDLTDNHDIISVKVYQLTVQRTAEETELDDIVLVPSVDNLKFEDDDLDYEPMSGLTLFFIVFFSLVGLMVLAVIGIIVFQKWQEQSRKRFY</sequence>
<evidence type="ECO:0000256" key="3">
    <source>
        <dbReference type="ARBA" id="ARBA00022723"/>
    </source>
</evidence>
<evidence type="ECO:0000256" key="4">
    <source>
        <dbReference type="ARBA" id="ARBA00022729"/>
    </source>
</evidence>
<dbReference type="PANTHER" id="PTHR12223">
    <property type="entry name" value="VESICULAR MANNOSE-BINDING LECTIN"/>
    <property type="match status" value="1"/>
</dbReference>
<accession>A0A401SY35</accession>
<dbReference type="GO" id="GO:0046872">
    <property type="term" value="F:metal ion binding"/>
    <property type="evidence" value="ECO:0007669"/>
    <property type="project" value="UniProtKB-KW"/>
</dbReference>
<dbReference type="GO" id="GO:0030134">
    <property type="term" value="C:COPII-coated ER to Golgi transport vesicle"/>
    <property type="evidence" value="ECO:0007669"/>
    <property type="project" value="TreeGrafter"/>
</dbReference>
<comment type="caution">
    <text evidence="15">The sequence shown here is derived from an EMBL/GenBank/DDBJ whole genome shotgun (WGS) entry which is preliminary data.</text>
</comment>
<evidence type="ECO:0000256" key="5">
    <source>
        <dbReference type="ARBA" id="ARBA00022734"/>
    </source>
</evidence>
<dbReference type="FunFam" id="2.60.120.200:FF:000017">
    <property type="entry name" value="Vesicular integral-membrane protein VIP36"/>
    <property type="match status" value="1"/>
</dbReference>
<keyword evidence="8 12" id="KW-0472">Membrane</keyword>
<gene>
    <name evidence="15" type="ORF">chiPu_0013783</name>
</gene>
<dbReference type="OMA" id="GCSIDYR"/>
<evidence type="ECO:0000256" key="11">
    <source>
        <dbReference type="ARBA" id="ARBA00046288"/>
    </source>
</evidence>
<evidence type="ECO:0000313" key="15">
    <source>
        <dbReference type="EMBL" id="GCC35300.1"/>
    </source>
</evidence>
<dbReference type="InterPro" id="IPR051136">
    <property type="entry name" value="Intracellular_Lectin-GPT"/>
</dbReference>
<organism evidence="15 16">
    <name type="scientific">Chiloscyllium punctatum</name>
    <name type="common">Brownbanded bambooshark</name>
    <name type="synonym">Hemiscyllium punctatum</name>
    <dbReference type="NCBI Taxonomy" id="137246"/>
    <lineage>
        <taxon>Eukaryota</taxon>
        <taxon>Metazoa</taxon>
        <taxon>Chordata</taxon>
        <taxon>Craniata</taxon>
        <taxon>Vertebrata</taxon>
        <taxon>Chondrichthyes</taxon>
        <taxon>Elasmobranchii</taxon>
        <taxon>Galeomorphii</taxon>
        <taxon>Galeoidea</taxon>
        <taxon>Orectolobiformes</taxon>
        <taxon>Hemiscylliidae</taxon>
        <taxon>Chiloscyllium</taxon>
    </lineage>
</organism>
<keyword evidence="5" id="KW-0430">Lectin</keyword>
<evidence type="ECO:0000256" key="6">
    <source>
        <dbReference type="ARBA" id="ARBA00022989"/>
    </source>
</evidence>
<evidence type="ECO:0000256" key="7">
    <source>
        <dbReference type="ARBA" id="ARBA00023034"/>
    </source>
</evidence>
<proteinExistence type="predicted"/>
<dbReference type="AlphaFoldDB" id="A0A401SY35"/>
<dbReference type="Gene3D" id="2.60.120.200">
    <property type="match status" value="1"/>
</dbReference>
<dbReference type="GO" id="GO:0005793">
    <property type="term" value="C:endoplasmic reticulum-Golgi intermediate compartment"/>
    <property type="evidence" value="ECO:0007669"/>
    <property type="project" value="TreeGrafter"/>
</dbReference>
<keyword evidence="16" id="KW-1185">Reference proteome</keyword>
<evidence type="ECO:0000256" key="8">
    <source>
        <dbReference type="ARBA" id="ARBA00023136"/>
    </source>
</evidence>
<dbReference type="InterPro" id="IPR005052">
    <property type="entry name" value="Lectin_leg"/>
</dbReference>
<evidence type="ECO:0000256" key="1">
    <source>
        <dbReference type="ARBA" id="ARBA00004194"/>
    </source>
</evidence>
<dbReference type="GO" id="GO:0005537">
    <property type="term" value="F:D-mannose binding"/>
    <property type="evidence" value="ECO:0007669"/>
    <property type="project" value="TreeGrafter"/>
</dbReference>
<dbReference type="InterPro" id="IPR012589">
    <property type="entry name" value="Pmp1/Pmp2"/>
</dbReference>
<dbReference type="PANTHER" id="PTHR12223:SF20">
    <property type="entry name" value="VIP36-LIKE PROTEIN"/>
    <property type="match status" value="1"/>
</dbReference>
<dbReference type="Pfam" id="PF03388">
    <property type="entry name" value="Lectin_leg-like"/>
    <property type="match status" value="1"/>
</dbReference>
<dbReference type="GO" id="GO:0006888">
    <property type="term" value="P:endoplasmic reticulum to Golgi vesicle-mediated transport"/>
    <property type="evidence" value="ECO:0007669"/>
    <property type="project" value="TreeGrafter"/>
</dbReference>
<keyword evidence="7" id="KW-0333">Golgi apparatus</keyword>
<keyword evidence="9" id="KW-1015">Disulfide bond</keyword>
<feature type="domain" description="L-type lectin-like" evidence="14">
    <location>
        <begin position="27"/>
        <end position="253"/>
    </location>
</feature>
<dbReference type="GO" id="GO:0005789">
    <property type="term" value="C:endoplasmic reticulum membrane"/>
    <property type="evidence" value="ECO:0007669"/>
    <property type="project" value="TreeGrafter"/>
</dbReference>
<protein>
    <recommendedName>
        <fullName evidence="14">L-type lectin-like domain-containing protein</fullName>
    </recommendedName>
</protein>
<evidence type="ECO:0000256" key="13">
    <source>
        <dbReference type="SAM" id="SignalP"/>
    </source>
</evidence>
<evidence type="ECO:0000256" key="10">
    <source>
        <dbReference type="ARBA" id="ARBA00023180"/>
    </source>
</evidence>
<evidence type="ECO:0000256" key="9">
    <source>
        <dbReference type="ARBA" id="ARBA00023157"/>
    </source>
</evidence>
<feature type="transmembrane region" description="Helical" evidence="12">
    <location>
        <begin position="293"/>
        <end position="315"/>
    </location>
</feature>
<keyword evidence="3" id="KW-0479">Metal-binding</keyword>
<evidence type="ECO:0000259" key="14">
    <source>
        <dbReference type="PROSITE" id="PS51328"/>
    </source>
</evidence>
<evidence type="ECO:0000256" key="12">
    <source>
        <dbReference type="SAM" id="Phobius"/>
    </source>
</evidence>
<feature type="chain" id="PRO_5019325987" description="L-type lectin-like domain-containing protein" evidence="13">
    <location>
        <begin position="22"/>
        <end position="327"/>
    </location>
</feature>
<feature type="signal peptide" evidence="13">
    <location>
        <begin position="1"/>
        <end position="21"/>
    </location>
</feature>
<evidence type="ECO:0000256" key="2">
    <source>
        <dbReference type="ARBA" id="ARBA00022692"/>
    </source>
</evidence>
<dbReference type="GO" id="GO:0000139">
    <property type="term" value="C:Golgi membrane"/>
    <property type="evidence" value="ECO:0007669"/>
    <property type="project" value="UniProtKB-SubCell"/>
</dbReference>
<dbReference type="STRING" id="137246.A0A401SY35"/>
<keyword evidence="4 13" id="KW-0732">Signal</keyword>